<accession>H5TRU0</accession>
<dbReference type="AlphaFoldDB" id="H5TRU0"/>
<sequence>MTNREQIPVRHARIGDTVWAIDVSDMPDFPLVCGEHYGVRVLEQPLVVGLDLDSAGAVVYTSEAVAREAHKKCPAGSLGAGGVVRKLVYRPAGYTKFVYA</sequence>
<keyword evidence="2" id="KW-1185">Reference proteome</keyword>
<evidence type="ECO:0000313" key="2">
    <source>
        <dbReference type="Proteomes" id="UP000005038"/>
    </source>
</evidence>
<comment type="caution">
    <text evidence="1">The sequence shown here is derived from an EMBL/GenBank/DDBJ whole genome shotgun (WGS) entry which is preliminary data.</text>
</comment>
<dbReference type="RefSeq" id="WP_007240382.1">
    <property type="nucleotide sequence ID" value="NZ_BAFB01000202.1"/>
</dbReference>
<dbReference type="Proteomes" id="UP000005038">
    <property type="component" value="Unassembled WGS sequence"/>
</dbReference>
<gene>
    <name evidence="1" type="ORF">GOOTI_202_00540</name>
</gene>
<reference evidence="1" key="1">
    <citation type="submission" date="2012-02" db="EMBL/GenBank/DDBJ databases">
        <title>Whole genome shotgun sequence of Gordonia otitidis NBRC 100426.</title>
        <authorList>
            <person name="Yoshida I."/>
            <person name="Hosoyama A."/>
            <person name="Tsuchikane K."/>
            <person name="Katsumata H."/>
            <person name="Yamazaki S."/>
            <person name="Fujita N."/>
        </authorList>
    </citation>
    <scope>NUCLEOTIDE SEQUENCE [LARGE SCALE GENOMIC DNA]</scope>
    <source>
        <strain evidence="1">NBRC 100426</strain>
    </source>
</reference>
<evidence type="ECO:0000313" key="1">
    <source>
        <dbReference type="EMBL" id="GAB36198.1"/>
    </source>
</evidence>
<dbReference type="EMBL" id="BAFB01000202">
    <property type="protein sequence ID" value="GAB36198.1"/>
    <property type="molecule type" value="Genomic_DNA"/>
</dbReference>
<protein>
    <submittedName>
        <fullName evidence="1">Uncharacterized protein</fullName>
    </submittedName>
</protein>
<dbReference type="OrthoDB" id="9783091at2"/>
<name>H5TRU0_GORO1</name>
<dbReference type="STRING" id="1108044.GOOTI_202_00540"/>
<organism evidence="1 2">
    <name type="scientific">Gordonia otitidis (strain DSM 44809 / CCUG 52243 / JCM 12355 / NBRC 100426 / IFM 10032)</name>
    <dbReference type="NCBI Taxonomy" id="1108044"/>
    <lineage>
        <taxon>Bacteria</taxon>
        <taxon>Bacillati</taxon>
        <taxon>Actinomycetota</taxon>
        <taxon>Actinomycetes</taxon>
        <taxon>Mycobacteriales</taxon>
        <taxon>Gordoniaceae</taxon>
        <taxon>Gordonia</taxon>
    </lineage>
</organism>
<proteinExistence type="predicted"/>